<keyword evidence="3" id="KW-0812">Transmembrane</keyword>
<evidence type="ECO:0008006" key="6">
    <source>
        <dbReference type="Google" id="ProtNLM"/>
    </source>
</evidence>
<accession>A0ABP9YCT0</accession>
<dbReference type="PANTHER" id="PTHR46228">
    <property type="entry name" value="KELCH DOMAIN-CONTAINING PROTEIN"/>
    <property type="match status" value="1"/>
</dbReference>
<proteinExistence type="predicted"/>
<keyword evidence="3" id="KW-0472">Membrane</keyword>
<dbReference type="SUPFAM" id="SSF117281">
    <property type="entry name" value="Kelch motif"/>
    <property type="match status" value="1"/>
</dbReference>
<comment type="caution">
    <text evidence="4">The sequence shown here is derived from an EMBL/GenBank/DDBJ whole genome shotgun (WGS) entry which is preliminary data.</text>
</comment>
<sequence length="483" mass="53589">MYLDIVYGSGNLTEELATRWTTITANTNGVNNIQSRRNPQSMVLPEGKTMLLSGGWNSDKSGLVSQTIAYSADNNSWSAYPSYTETPFGVRQIYYASSVYIPEYGVGFYGGYEIINQSWTYNGQNMSQYDRNGSLRYIGYTSLTFFDIKKNVDPWFVFPTQNNLPEVFPRSQTSVFDTLSNRIFFFGGKYRNSSAGESFHYSFENSVTFNVISGAWDSQILGGFPPSGRIGHTTTLLLATNRDVLLYGGENSLNDDKPSLDYLFTLNLDSYKWVQQGIPNSEELDLTRSRHSAVPVYNDTLFIVFGRGVSGIAISSMVILNVTVPSNISYLSAYDDPNGVARPISSPGLSTDATAGIAVGAIAGGFILIAALFCVWKKSKDNKKKKELEEMKRQNERIETPEIEVNWEAIDRKFATNLNINLAFTPRLVDDEATVADSRSEPYTHPVVIPNALISQRPNAIENNANITLPAHPIILQKPDGSL</sequence>
<dbReference type="InterPro" id="IPR015915">
    <property type="entry name" value="Kelch-typ_b-propeller"/>
</dbReference>
<feature type="transmembrane region" description="Helical" evidence="3">
    <location>
        <begin position="355"/>
        <end position="376"/>
    </location>
</feature>
<organism evidence="4 5">
    <name type="scientific">Helicostylum pulchrum</name>
    <dbReference type="NCBI Taxonomy" id="562976"/>
    <lineage>
        <taxon>Eukaryota</taxon>
        <taxon>Fungi</taxon>
        <taxon>Fungi incertae sedis</taxon>
        <taxon>Mucoromycota</taxon>
        <taxon>Mucoromycotina</taxon>
        <taxon>Mucoromycetes</taxon>
        <taxon>Mucorales</taxon>
        <taxon>Mucorineae</taxon>
        <taxon>Mucoraceae</taxon>
        <taxon>Helicostylum</taxon>
    </lineage>
</organism>
<keyword evidence="2" id="KW-0677">Repeat</keyword>
<name>A0ABP9YCT0_9FUNG</name>
<evidence type="ECO:0000313" key="5">
    <source>
        <dbReference type="Proteomes" id="UP001476247"/>
    </source>
</evidence>
<evidence type="ECO:0000256" key="3">
    <source>
        <dbReference type="SAM" id="Phobius"/>
    </source>
</evidence>
<reference evidence="4 5" key="1">
    <citation type="submission" date="2024-04" db="EMBL/GenBank/DDBJ databases">
        <title>genome sequences of Mucor flavus KT1a and Helicostylum pulchrum KT1b strains isolation_sourced from the surface of a dry-aged beef.</title>
        <authorList>
            <person name="Toyotome T."/>
            <person name="Hosono M."/>
            <person name="Torimaru M."/>
            <person name="Fukuda K."/>
            <person name="Mikami N."/>
        </authorList>
    </citation>
    <scope>NUCLEOTIDE SEQUENCE [LARGE SCALE GENOMIC DNA]</scope>
    <source>
        <strain evidence="4 5">KT1b</strain>
    </source>
</reference>
<keyword evidence="5" id="KW-1185">Reference proteome</keyword>
<dbReference type="PANTHER" id="PTHR46228:SF2">
    <property type="entry name" value="KELCH REPEAT PROTEIN (AFU_ORTHOLOGUE AFUA_4G14350)"/>
    <property type="match status" value="1"/>
</dbReference>
<evidence type="ECO:0000313" key="4">
    <source>
        <dbReference type="EMBL" id="GAA5804780.1"/>
    </source>
</evidence>
<protein>
    <recommendedName>
        <fullName evidence="6">Kelch repeat protein</fullName>
    </recommendedName>
</protein>
<keyword evidence="1" id="KW-0880">Kelch repeat</keyword>
<dbReference type="Gene3D" id="2.120.10.80">
    <property type="entry name" value="Kelch-type beta propeller"/>
    <property type="match status" value="1"/>
</dbReference>
<evidence type="ECO:0000256" key="2">
    <source>
        <dbReference type="ARBA" id="ARBA00022737"/>
    </source>
</evidence>
<dbReference type="Proteomes" id="UP001476247">
    <property type="component" value="Unassembled WGS sequence"/>
</dbReference>
<gene>
    <name evidence="4" type="ORF">HPULCUR_010287</name>
</gene>
<evidence type="ECO:0000256" key="1">
    <source>
        <dbReference type="ARBA" id="ARBA00022441"/>
    </source>
</evidence>
<dbReference type="EMBL" id="BAABUJ010000038">
    <property type="protein sequence ID" value="GAA5804780.1"/>
    <property type="molecule type" value="Genomic_DNA"/>
</dbReference>
<keyword evidence="3" id="KW-1133">Transmembrane helix</keyword>